<keyword evidence="5" id="KW-1185">Reference proteome</keyword>
<dbReference type="Pfam" id="PF00698">
    <property type="entry name" value="Acyl_transf_1"/>
    <property type="match status" value="1"/>
</dbReference>
<protein>
    <submittedName>
        <fullName evidence="4">Putative Phenolphthiocerol synthesis polyketide synthase type I Pks15/1</fullName>
    </submittedName>
</protein>
<dbReference type="RefSeq" id="WP_016643409.1">
    <property type="nucleotide sequence ID" value="NZ_AOPZ01000294.1"/>
</dbReference>
<dbReference type="InterPro" id="IPR050091">
    <property type="entry name" value="PKS_NRPS_Biosynth_Enz"/>
</dbReference>
<dbReference type="PATRIC" id="fig|1286094.4.peg.5220"/>
<evidence type="ECO:0000256" key="2">
    <source>
        <dbReference type="ARBA" id="ARBA00023268"/>
    </source>
</evidence>
<dbReference type="PANTHER" id="PTHR43775:SF51">
    <property type="entry name" value="INACTIVE PHENOLPHTHIOCEROL SYNTHESIS POLYKETIDE SYNTHASE TYPE I PKS1-RELATED"/>
    <property type="match status" value="1"/>
</dbReference>
<dbReference type="PANTHER" id="PTHR43775">
    <property type="entry name" value="FATTY ACID SYNTHASE"/>
    <property type="match status" value="1"/>
</dbReference>
<organism evidence="4 5">
    <name type="scientific">Streptomyces aurantiacus JA 4570</name>
    <dbReference type="NCBI Taxonomy" id="1286094"/>
    <lineage>
        <taxon>Bacteria</taxon>
        <taxon>Bacillati</taxon>
        <taxon>Actinomycetota</taxon>
        <taxon>Actinomycetes</taxon>
        <taxon>Kitasatosporales</taxon>
        <taxon>Streptomycetaceae</taxon>
        <taxon>Streptomyces</taxon>
        <taxon>Streptomyces aurantiacus group</taxon>
    </lineage>
</organism>
<dbReference type="SMART" id="SM00827">
    <property type="entry name" value="PKS_AT"/>
    <property type="match status" value="1"/>
</dbReference>
<dbReference type="GO" id="GO:0006633">
    <property type="term" value="P:fatty acid biosynthetic process"/>
    <property type="evidence" value="ECO:0007669"/>
    <property type="project" value="TreeGrafter"/>
</dbReference>
<proteinExistence type="predicted"/>
<keyword evidence="1" id="KW-0808">Transferase</keyword>
<reference evidence="4 5" key="1">
    <citation type="submission" date="2013-02" db="EMBL/GenBank/DDBJ databases">
        <title>Draft Genome Sequence of Streptomyces aurantiacus, Which Produces Setomimycin.</title>
        <authorList>
            <person name="Gruening B.A."/>
            <person name="Praeg A."/>
            <person name="Erxleben A."/>
            <person name="Guenther S."/>
            <person name="Mueller M."/>
        </authorList>
    </citation>
    <scope>NUCLEOTIDE SEQUENCE [LARGE SCALE GENOMIC DNA]</scope>
    <source>
        <strain evidence="4 5">JA 4570</strain>
    </source>
</reference>
<dbReference type="InterPro" id="IPR016035">
    <property type="entry name" value="Acyl_Trfase/lysoPLipase"/>
</dbReference>
<dbReference type="Gene3D" id="3.40.366.10">
    <property type="entry name" value="Malonyl-Coenzyme A Acyl Carrier Protein, domain 2"/>
    <property type="match status" value="1"/>
</dbReference>
<dbReference type="GO" id="GO:0004312">
    <property type="term" value="F:fatty acid synthase activity"/>
    <property type="evidence" value="ECO:0007669"/>
    <property type="project" value="TreeGrafter"/>
</dbReference>
<keyword evidence="2" id="KW-0511">Multifunctional enzyme</keyword>
<comment type="caution">
    <text evidence="4">The sequence shown here is derived from an EMBL/GenBank/DDBJ whole genome shotgun (WGS) entry which is preliminary data.</text>
</comment>
<dbReference type="Proteomes" id="UP000014629">
    <property type="component" value="Unassembled WGS sequence"/>
</dbReference>
<dbReference type="InterPro" id="IPR014043">
    <property type="entry name" value="Acyl_transferase_dom"/>
</dbReference>
<sequence>MQSLPEGGAMLAVQAAEADILPLLEGVEDRAGVAAVNGPSQVVLSGDREILEGLEETLRAEGRKVRWLKVSHAFHSPLMDPILDDFRKVAESLTHQEPVLPVVSNVTGELAEPGQLQDPEYWVRHVREAVRFHDGLGALTGFGATTLLELGPDSVLTAMAHDTVTDPAAQSGLIAAVRKDRPEPDTFLTALRGPAHLRLPEAALLAAGGPGRRR</sequence>
<dbReference type="SUPFAM" id="SSF52151">
    <property type="entry name" value="FabD/lysophospholipase-like"/>
    <property type="match status" value="1"/>
</dbReference>
<gene>
    <name evidence="4" type="ORF">STRAU_5287</name>
</gene>
<dbReference type="EMBL" id="AOPZ01000294">
    <property type="protein sequence ID" value="EPH41651.1"/>
    <property type="molecule type" value="Genomic_DNA"/>
</dbReference>
<name>S3ZD94_9ACTN</name>
<evidence type="ECO:0000256" key="1">
    <source>
        <dbReference type="ARBA" id="ARBA00022679"/>
    </source>
</evidence>
<accession>S3ZD94</accession>
<evidence type="ECO:0000259" key="3">
    <source>
        <dbReference type="SMART" id="SM00827"/>
    </source>
</evidence>
<dbReference type="InterPro" id="IPR001227">
    <property type="entry name" value="Ac_transferase_dom_sf"/>
</dbReference>
<feature type="domain" description="Malonyl-CoA:ACP transacylase (MAT)" evidence="3">
    <location>
        <begin position="1"/>
        <end position="181"/>
    </location>
</feature>
<evidence type="ECO:0000313" key="4">
    <source>
        <dbReference type="EMBL" id="EPH41651.1"/>
    </source>
</evidence>
<evidence type="ECO:0000313" key="5">
    <source>
        <dbReference type="Proteomes" id="UP000014629"/>
    </source>
</evidence>
<dbReference type="AlphaFoldDB" id="S3ZD94"/>